<accession>A0A7M2YD82</accession>
<reference evidence="1 2" key="1">
    <citation type="submission" date="2019-05" db="EMBL/GenBank/DDBJ databases">
        <title>Chryseobacterium sp. isolated from King George Island, maritime Antarctica.</title>
        <authorList>
            <person name="Peng X."/>
        </authorList>
    </citation>
    <scope>NUCLEOTIDE SEQUENCE [LARGE SCALE GENOMIC DNA]</scope>
    <source>
        <strain evidence="1 2">7-3A</strain>
    </source>
</reference>
<dbReference type="KEGG" id="kfa:Q73A0000_14145"/>
<dbReference type="AlphaFoldDB" id="A0A7M2YD82"/>
<dbReference type="RefSeq" id="WP_193811605.1">
    <property type="nucleotide sequence ID" value="NZ_CP040442.1"/>
</dbReference>
<protein>
    <submittedName>
        <fullName evidence="1">Uncharacterized protein</fullName>
    </submittedName>
</protein>
<evidence type="ECO:0000313" key="1">
    <source>
        <dbReference type="EMBL" id="QOW11422.1"/>
    </source>
</evidence>
<dbReference type="Proteomes" id="UP000594195">
    <property type="component" value="Chromosome"/>
</dbReference>
<proteinExistence type="predicted"/>
<name>A0A7M2YD82_9FLAO</name>
<keyword evidence="2" id="KW-1185">Reference proteome</keyword>
<gene>
    <name evidence="1" type="ORF">Q73A0000_14145</name>
</gene>
<dbReference type="EMBL" id="CP040442">
    <property type="protein sequence ID" value="QOW11422.1"/>
    <property type="molecule type" value="Genomic_DNA"/>
</dbReference>
<organism evidence="1 2">
    <name type="scientific">Kaistella flava</name>
    <name type="common">ex Peng et al. 2021</name>
    <dbReference type="NCBI Taxonomy" id="2038776"/>
    <lineage>
        <taxon>Bacteria</taxon>
        <taxon>Pseudomonadati</taxon>
        <taxon>Bacteroidota</taxon>
        <taxon>Flavobacteriia</taxon>
        <taxon>Flavobacteriales</taxon>
        <taxon>Weeksellaceae</taxon>
        <taxon>Chryseobacterium group</taxon>
        <taxon>Kaistella</taxon>
    </lineage>
</organism>
<sequence>MFFFIFGLNKKPVGKEQRKIMKNGFEVNAIITVYKNYFELFFIPLIPLGKKYSIYIPHSDEYFEQGMFSKMPAEYLEICKEVGRKY</sequence>
<evidence type="ECO:0000313" key="2">
    <source>
        <dbReference type="Proteomes" id="UP000594195"/>
    </source>
</evidence>